<gene>
    <name evidence="2" type="ORF">MM415A00692_0011</name>
    <name evidence="1" type="ORF">MM415B01466_0017</name>
</gene>
<evidence type="ECO:0000313" key="1">
    <source>
        <dbReference type="EMBL" id="QJA58358.1"/>
    </source>
</evidence>
<dbReference type="EMBL" id="MT142428">
    <property type="protein sequence ID" value="QJA80592.1"/>
    <property type="molecule type" value="Genomic_DNA"/>
</dbReference>
<proteinExistence type="predicted"/>
<accession>A0A6M3IMJ6</accession>
<sequence>MDTLRAVFDAPKGCSNKQLEQISYINGQKFLEAMDDKGWVLRSPLDFYQDAAASRKDVNNNHYVAVGRFDLVNRHPDTGTIELPDSVVQNLLRTMPEKVKILK</sequence>
<evidence type="ECO:0000313" key="2">
    <source>
        <dbReference type="EMBL" id="QJA80592.1"/>
    </source>
</evidence>
<dbReference type="AlphaFoldDB" id="A0A6M3IMJ6"/>
<organism evidence="1">
    <name type="scientific">viral metagenome</name>
    <dbReference type="NCBI Taxonomy" id="1070528"/>
    <lineage>
        <taxon>unclassified sequences</taxon>
        <taxon>metagenomes</taxon>
        <taxon>organismal metagenomes</taxon>
    </lineage>
</organism>
<protein>
    <submittedName>
        <fullName evidence="1">Uncharacterized protein</fullName>
    </submittedName>
</protein>
<reference evidence="1" key="1">
    <citation type="submission" date="2020-03" db="EMBL/GenBank/DDBJ databases">
        <title>The deep terrestrial virosphere.</title>
        <authorList>
            <person name="Holmfeldt K."/>
            <person name="Nilsson E."/>
            <person name="Simone D."/>
            <person name="Lopez-Fernandez M."/>
            <person name="Wu X."/>
            <person name="de Brujin I."/>
            <person name="Lundin D."/>
            <person name="Andersson A."/>
            <person name="Bertilsson S."/>
            <person name="Dopson M."/>
        </authorList>
    </citation>
    <scope>NUCLEOTIDE SEQUENCE</scope>
    <source>
        <strain evidence="2">MM415A00692</strain>
        <strain evidence="1">MM415B01466</strain>
    </source>
</reference>
<name>A0A6M3IMJ6_9ZZZZ</name>
<dbReference type="EMBL" id="MT141319">
    <property type="protein sequence ID" value="QJA58358.1"/>
    <property type="molecule type" value="Genomic_DNA"/>
</dbReference>